<dbReference type="PANTHER" id="PTHR38776:SF1">
    <property type="entry name" value="MLTA-INTERACTING PROTEIN-RELATED"/>
    <property type="match status" value="1"/>
</dbReference>
<name>A0A1W1CR82_9ZZZZ</name>
<dbReference type="PANTHER" id="PTHR38776">
    <property type="entry name" value="MLTA-INTERACTING PROTEIN-RELATED"/>
    <property type="match status" value="1"/>
</dbReference>
<dbReference type="InterPro" id="IPR010583">
    <property type="entry name" value="MipA"/>
</dbReference>
<comment type="subcellular location">
    <subcellularLocation>
        <location evidence="1">Cell outer membrane</location>
    </subcellularLocation>
</comment>
<evidence type="ECO:0000256" key="1">
    <source>
        <dbReference type="ARBA" id="ARBA00004442"/>
    </source>
</evidence>
<protein>
    <submittedName>
        <fullName evidence="5">MltA-interacting MipA family protein</fullName>
    </submittedName>
</protein>
<reference evidence="5" key="1">
    <citation type="submission" date="2016-10" db="EMBL/GenBank/DDBJ databases">
        <authorList>
            <person name="de Groot N.N."/>
        </authorList>
    </citation>
    <scope>NUCLEOTIDE SEQUENCE</scope>
</reference>
<evidence type="ECO:0000256" key="4">
    <source>
        <dbReference type="ARBA" id="ARBA00023237"/>
    </source>
</evidence>
<dbReference type="Pfam" id="PF06629">
    <property type="entry name" value="MipA"/>
    <property type="match status" value="1"/>
</dbReference>
<proteinExistence type="predicted"/>
<evidence type="ECO:0000313" key="5">
    <source>
        <dbReference type="EMBL" id="SFV68400.1"/>
    </source>
</evidence>
<keyword evidence="3" id="KW-0472">Membrane</keyword>
<gene>
    <name evidence="5" type="ORF">MNB_SM-5-1259</name>
</gene>
<dbReference type="GO" id="GO:0009279">
    <property type="term" value="C:cell outer membrane"/>
    <property type="evidence" value="ECO:0007669"/>
    <property type="project" value="UniProtKB-SubCell"/>
</dbReference>
<accession>A0A1W1CR82</accession>
<dbReference type="EMBL" id="FPHH01000112">
    <property type="protein sequence ID" value="SFV68400.1"/>
    <property type="molecule type" value="Genomic_DNA"/>
</dbReference>
<evidence type="ECO:0000256" key="2">
    <source>
        <dbReference type="ARBA" id="ARBA00022729"/>
    </source>
</evidence>
<dbReference type="AlphaFoldDB" id="A0A1W1CR82"/>
<keyword evidence="2" id="KW-0732">Signal</keyword>
<keyword evidence="4" id="KW-0998">Cell outer membrane</keyword>
<evidence type="ECO:0000256" key="3">
    <source>
        <dbReference type="ARBA" id="ARBA00023136"/>
    </source>
</evidence>
<organism evidence="5">
    <name type="scientific">hydrothermal vent metagenome</name>
    <dbReference type="NCBI Taxonomy" id="652676"/>
    <lineage>
        <taxon>unclassified sequences</taxon>
        <taxon>metagenomes</taxon>
        <taxon>ecological metagenomes</taxon>
    </lineage>
</organism>
<sequence length="248" mass="28944">MKYFLILLLFFFTLNAENNRQKLTIGLGSYIQTQPYKNVSPIFTPSPVIFFDNSLFYIRWSRFGIYFLGNKEKEYAWGFSLTAQPRTYGYKASDSTTLKGMDERKTSFEGGLAFSASYHKKYIESMLLTDIVGRYETWIVKTEIGCEYHLNKFSFYPSFIIIYQSQHFLNYYYGVKKSEETLGRPAYRPNGGVLFGTQSYISYPLTKRLSTLLNIRADLIPQTAYNSPIVNKKFIYSGLLSLIYKFEY</sequence>